<proteinExistence type="inferred from homology"/>
<dbReference type="InterPro" id="IPR036388">
    <property type="entry name" value="WH-like_DNA-bd_sf"/>
</dbReference>
<keyword evidence="2" id="KW-0805">Transcription regulation</keyword>
<keyword evidence="3" id="KW-0731">Sigma factor</keyword>
<dbReference type="AlphaFoldDB" id="A0A380CSN7"/>
<accession>A0A380CSN7</accession>
<feature type="domain" description="RNA polymerase sigma-70 region 2" evidence="5">
    <location>
        <begin position="21"/>
        <end position="88"/>
    </location>
</feature>
<dbReference type="InterPro" id="IPR013325">
    <property type="entry name" value="RNA_pol_sigma_r2"/>
</dbReference>
<dbReference type="Gene3D" id="1.10.1740.10">
    <property type="match status" value="1"/>
</dbReference>
<evidence type="ECO:0000259" key="6">
    <source>
        <dbReference type="Pfam" id="PF08281"/>
    </source>
</evidence>
<dbReference type="PANTHER" id="PTHR43133">
    <property type="entry name" value="RNA POLYMERASE ECF-TYPE SIGMA FACTO"/>
    <property type="match status" value="1"/>
</dbReference>
<evidence type="ECO:0000313" key="7">
    <source>
        <dbReference type="EMBL" id="SUJ26298.1"/>
    </source>
</evidence>
<organism evidence="7 8">
    <name type="scientific">Sphingobacterium spiritivorum</name>
    <name type="common">Flavobacterium spiritivorum</name>
    <dbReference type="NCBI Taxonomy" id="258"/>
    <lineage>
        <taxon>Bacteria</taxon>
        <taxon>Pseudomonadati</taxon>
        <taxon>Bacteroidota</taxon>
        <taxon>Sphingobacteriia</taxon>
        <taxon>Sphingobacteriales</taxon>
        <taxon>Sphingobacteriaceae</taxon>
        <taxon>Sphingobacterium</taxon>
    </lineage>
</organism>
<dbReference type="Proteomes" id="UP000254893">
    <property type="component" value="Unassembled WGS sequence"/>
</dbReference>
<reference evidence="7 8" key="1">
    <citation type="submission" date="2018-06" db="EMBL/GenBank/DDBJ databases">
        <authorList>
            <consortium name="Pathogen Informatics"/>
            <person name="Doyle S."/>
        </authorList>
    </citation>
    <scope>NUCLEOTIDE SEQUENCE [LARGE SCALE GENOMIC DNA]</scope>
    <source>
        <strain evidence="7 8">NCTC11388</strain>
    </source>
</reference>
<dbReference type="InterPro" id="IPR039425">
    <property type="entry name" value="RNA_pol_sigma-70-like"/>
</dbReference>
<feature type="domain" description="RNA polymerase sigma factor 70 region 4 type 2" evidence="6">
    <location>
        <begin position="118"/>
        <end position="169"/>
    </location>
</feature>
<dbReference type="CDD" id="cd06171">
    <property type="entry name" value="Sigma70_r4"/>
    <property type="match status" value="1"/>
</dbReference>
<comment type="similarity">
    <text evidence="1">Belongs to the sigma-70 factor family. ECF subfamily.</text>
</comment>
<dbReference type="InterPro" id="IPR013324">
    <property type="entry name" value="RNA_pol_sigma_r3/r4-like"/>
</dbReference>
<dbReference type="InterPro" id="IPR007627">
    <property type="entry name" value="RNA_pol_sigma70_r2"/>
</dbReference>
<dbReference type="RefSeq" id="WP_115171291.1">
    <property type="nucleotide sequence ID" value="NZ_UGYW01000002.1"/>
</dbReference>
<dbReference type="Gene3D" id="1.10.10.10">
    <property type="entry name" value="Winged helix-like DNA-binding domain superfamily/Winged helix DNA-binding domain"/>
    <property type="match status" value="1"/>
</dbReference>
<dbReference type="GO" id="GO:0003677">
    <property type="term" value="F:DNA binding"/>
    <property type="evidence" value="ECO:0007669"/>
    <property type="project" value="InterPro"/>
</dbReference>
<keyword evidence="4" id="KW-0804">Transcription</keyword>
<sequence length="194" mass="23248">MEEKNLLHKVKNGDIDAFNELYTLYAPLLYNKCLKLLKDYEIVNDLVQDTFLKIWHLRMEIDPEKGFRTFIFRIAENIAMDIFRRISRDKKLQEELWYNLVENSFHFNDHIIDKEKKMILEQAISQLSPRKKEIWILCKVNEKSYKEVAQQLGISVSSVSNQLVTAMKDIKDYIHKNYHNDYLMALTLLYLIKK</sequence>
<protein>
    <submittedName>
        <fullName evidence="7">RNA polymerase sigma factor CnrH</fullName>
    </submittedName>
</protein>
<evidence type="ECO:0000313" key="8">
    <source>
        <dbReference type="Proteomes" id="UP000254893"/>
    </source>
</evidence>
<dbReference type="GO" id="GO:0006352">
    <property type="term" value="P:DNA-templated transcription initiation"/>
    <property type="evidence" value="ECO:0007669"/>
    <property type="project" value="InterPro"/>
</dbReference>
<dbReference type="SUPFAM" id="SSF88946">
    <property type="entry name" value="Sigma2 domain of RNA polymerase sigma factors"/>
    <property type="match status" value="1"/>
</dbReference>
<dbReference type="GO" id="GO:0016987">
    <property type="term" value="F:sigma factor activity"/>
    <property type="evidence" value="ECO:0007669"/>
    <property type="project" value="UniProtKB-KW"/>
</dbReference>
<evidence type="ECO:0000256" key="4">
    <source>
        <dbReference type="ARBA" id="ARBA00023163"/>
    </source>
</evidence>
<evidence type="ECO:0000256" key="3">
    <source>
        <dbReference type="ARBA" id="ARBA00023082"/>
    </source>
</evidence>
<evidence type="ECO:0000256" key="1">
    <source>
        <dbReference type="ARBA" id="ARBA00010641"/>
    </source>
</evidence>
<dbReference type="EMBL" id="UGYW01000002">
    <property type="protein sequence ID" value="SUJ26298.1"/>
    <property type="molecule type" value="Genomic_DNA"/>
</dbReference>
<dbReference type="PANTHER" id="PTHR43133:SF46">
    <property type="entry name" value="RNA POLYMERASE SIGMA-70 FACTOR ECF SUBFAMILY"/>
    <property type="match status" value="1"/>
</dbReference>
<dbReference type="NCBIfam" id="TIGR02937">
    <property type="entry name" value="sigma70-ECF"/>
    <property type="match status" value="1"/>
</dbReference>
<name>A0A380CSN7_SPHSI</name>
<gene>
    <name evidence="7" type="primary">cnrH</name>
    <name evidence="7" type="ORF">NCTC11388_03921</name>
</gene>
<evidence type="ECO:0000259" key="5">
    <source>
        <dbReference type="Pfam" id="PF04542"/>
    </source>
</evidence>
<dbReference type="Pfam" id="PF08281">
    <property type="entry name" value="Sigma70_r4_2"/>
    <property type="match status" value="1"/>
</dbReference>
<dbReference type="Pfam" id="PF04542">
    <property type="entry name" value="Sigma70_r2"/>
    <property type="match status" value="1"/>
</dbReference>
<dbReference type="SUPFAM" id="SSF88659">
    <property type="entry name" value="Sigma3 and sigma4 domains of RNA polymerase sigma factors"/>
    <property type="match status" value="1"/>
</dbReference>
<evidence type="ECO:0000256" key="2">
    <source>
        <dbReference type="ARBA" id="ARBA00023015"/>
    </source>
</evidence>
<dbReference type="InterPro" id="IPR013249">
    <property type="entry name" value="RNA_pol_sigma70_r4_t2"/>
</dbReference>
<dbReference type="InterPro" id="IPR014284">
    <property type="entry name" value="RNA_pol_sigma-70_dom"/>
</dbReference>